<dbReference type="Proteomes" id="UP000694251">
    <property type="component" value="Unassembled WGS sequence"/>
</dbReference>
<feature type="compositionally biased region" description="Acidic residues" evidence="1">
    <location>
        <begin position="167"/>
        <end position="207"/>
    </location>
</feature>
<feature type="compositionally biased region" description="Basic and acidic residues" evidence="1">
    <location>
        <begin position="592"/>
        <end position="609"/>
    </location>
</feature>
<feature type="compositionally biased region" description="Polar residues" evidence="1">
    <location>
        <begin position="18"/>
        <end position="30"/>
    </location>
</feature>
<gene>
    <name evidence="3" type="ORF">ISN44_Un109g000210</name>
</gene>
<feature type="region of interest" description="Disordered" evidence="1">
    <location>
        <begin position="1"/>
        <end position="145"/>
    </location>
</feature>
<feature type="region of interest" description="Disordered" evidence="1">
    <location>
        <begin position="634"/>
        <end position="669"/>
    </location>
</feature>
<feature type="compositionally biased region" description="Basic and acidic residues" evidence="1">
    <location>
        <begin position="54"/>
        <end position="133"/>
    </location>
</feature>
<protein>
    <recommendedName>
        <fullName evidence="2">DUF287 domain-containing protein</fullName>
    </recommendedName>
</protein>
<evidence type="ECO:0000313" key="3">
    <source>
        <dbReference type="EMBL" id="KAG7530160.1"/>
    </source>
</evidence>
<organism evidence="3 4">
    <name type="scientific">Arabidopsis suecica</name>
    <name type="common">Swedish thale-cress</name>
    <name type="synonym">Cardaminopsis suecica</name>
    <dbReference type="NCBI Taxonomy" id="45249"/>
    <lineage>
        <taxon>Eukaryota</taxon>
        <taxon>Viridiplantae</taxon>
        <taxon>Streptophyta</taxon>
        <taxon>Embryophyta</taxon>
        <taxon>Tracheophyta</taxon>
        <taxon>Spermatophyta</taxon>
        <taxon>Magnoliopsida</taxon>
        <taxon>eudicotyledons</taxon>
        <taxon>Gunneridae</taxon>
        <taxon>Pentapetalae</taxon>
        <taxon>rosids</taxon>
        <taxon>malvids</taxon>
        <taxon>Brassicales</taxon>
        <taxon>Brassicaceae</taxon>
        <taxon>Camelineae</taxon>
        <taxon>Arabidopsis</taxon>
    </lineage>
</organism>
<keyword evidence="4" id="KW-1185">Reference proteome</keyword>
<evidence type="ECO:0000259" key="2">
    <source>
        <dbReference type="Pfam" id="PF03384"/>
    </source>
</evidence>
<evidence type="ECO:0000256" key="1">
    <source>
        <dbReference type="SAM" id="MobiDB-lite"/>
    </source>
</evidence>
<reference evidence="3 4" key="1">
    <citation type="submission" date="2020-12" db="EMBL/GenBank/DDBJ databases">
        <title>Concerted genomic and epigenomic changes stabilize Arabidopsis allopolyploids.</title>
        <authorList>
            <person name="Chen Z."/>
        </authorList>
    </citation>
    <scope>NUCLEOTIDE SEQUENCE [LARGE SCALE GENOMIC DNA]</scope>
    <source>
        <strain evidence="3">As9502</strain>
        <tissue evidence="3">Leaf</tissue>
    </source>
</reference>
<feature type="compositionally biased region" description="Basic residues" evidence="1">
    <location>
        <begin position="659"/>
        <end position="669"/>
    </location>
</feature>
<dbReference type="AlphaFoldDB" id="A0A8T1XJP2"/>
<dbReference type="InterPro" id="IPR005048">
    <property type="entry name" value="DUF287"/>
</dbReference>
<name>A0A8T1XJP2_ARASU</name>
<accession>A0A8T1XJP2</accession>
<dbReference type="EMBL" id="JAEFBJ010000109">
    <property type="protein sequence ID" value="KAG7530160.1"/>
    <property type="molecule type" value="Genomic_DNA"/>
</dbReference>
<evidence type="ECO:0000313" key="4">
    <source>
        <dbReference type="Proteomes" id="UP000694251"/>
    </source>
</evidence>
<feature type="region of interest" description="Disordered" evidence="1">
    <location>
        <begin position="164"/>
        <end position="213"/>
    </location>
</feature>
<feature type="domain" description="DUF287" evidence="2">
    <location>
        <begin position="455"/>
        <end position="505"/>
    </location>
</feature>
<feature type="region of interest" description="Disordered" evidence="1">
    <location>
        <begin position="592"/>
        <end position="614"/>
    </location>
</feature>
<dbReference type="OrthoDB" id="1109756at2759"/>
<dbReference type="Pfam" id="PF03384">
    <property type="entry name" value="DUF287"/>
    <property type="match status" value="1"/>
</dbReference>
<dbReference type="PANTHER" id="PTHR48449">
    <property type="entry name" value="DUF1985 DOMAIN-CONTAINING PROTEIN"/>
    <property type="match status" value="1"/>
</dbReference>
<comment type="caution">
    <text evidence="3">The sequence shown here is derived from an EMBL/GenBank/DDBJ whole genome shotgun (WGS) entry which is preliminary data.</text>
</comment>
<sequence length="669" mass="75512">MARVRDGIAGPVYDSTEKSSSGEVSTSEPVTSKIENDGDAADLVPTKPAGPTEPETRDVAANDTTKETAEIEKAMEEPRDGDEGSEIEKAMEEPHDGDEGSEIEKAMEEPHDGDEGSEIEKAMEEPRVGDEASPKGTAEIEENQTGTTLKPLIDAVIQQFEEAKDENGEELEEEEMDTCEAEDDEVSVKETEEDEAGNDGLEDDDLDSQPLPPQTMHFPFSEYGKVCKISSRCQVTQTVELIERKFKEEVVWFKRHDQFKHIFHMPQEPNHQTQGMWVLMLRTVKQLLLRMLIESGIKVVDVLAKCSKMKHGSDRLKLVLLYFLVKVVKAGAKNDGNIEEFLLRIIGDLNACETFPWGRYTFLECMAGIRKMMKNMNGFVKPKAQPWFSGFIVPLEILAYEAIPQLGLKFRVPVRSALKDCPRMCKHKFKECSTKGVPLEVIYKELGNSKDFPRILVPAYHEKYLLKDLLNNDVDDDCGPIDIVIDSWRERLLVEKKRIWWKGMCEMDISSRCIVNDISDEEVHEIENEVPEKDVPPTAVPPRFPDLDTVVASITSLTQMMTKGFYETKDKIDVIDVRVQSIELFVADLKEREHGKQTEEASQHGHATDDDVLFASPDGFVTTGRMQQRDVVIYREHSPEVVENSNKETNTTEKEPKGKAKKNGGGKKK</sequence>
<dbReference type="PANTHER" id="PTHR48449:SF1">
    <property type="entry name" value="DUF1985 DOMAIN-CONTAINING PROTEIN"/>
    <property type="match status" value="1"/>
</dbReference>
<proteinExistence type="predicted"/>